<sequence>MAVPAASILGRLAGSMSSCSNVSFARHARPLLCLMSESGLAGASGLVVGSLPSTSWPLGPLRSLTSAASPAPDAPLSDTREAWQPGRGSFAESAAESHCSSAARQAGAETSGPGGSDPPGAKDSAAATTSTEMDEVFGILQEMGLQPGRHCVVGDGLAEVEVGLYLNGVKVALDMEATRPSQMAASLPDAKSYAMKRAARSVLQAHGWHPVTLVASDWQQLDREQRASYLAHCINHALGMGHGGHGHGHGHGHQHGGCSGGGCSDPSHKH</sequence>
<feature type="compositionally biased region" description="Low complexity" evidence="1">
    <location>
        <begin position="89"/>
        <end position="103"/>
    </location>
</feature>
<feature type="compositionally biased region" description="Low complexity" evidence="1">
    <location>
        <begin position="66"/>
        <end position="77"/>
    </location>
</feature>
<keyword evidence="3" id="KW-1185">Reference proteome</keyword>
<name>A0A9W6B9L7_9CHLO</name>
<dbReference type="Proteomes" id="UP001165080">
    <property type="component" value="Unassembled WGS sequence"/>
</dbReference>
<proteinExistence type="predicted"/>
<comment type="caution">
    <text evidence="2">The sequence shown here is derived from an EMBL/GenBank/DDBJ whole genome shotgun (WGS) entry which is preliminary data.</text>
</comment>
<accession>A0A9W6B9L7</accession>
<feature type="region of interest" description="Disordered" evidence="1">
    <location>
        <begin position="244"/>
        <end position="270"/>
    </location>
</feature>
<evidence type="ECO:0000256" key="1">
    <source>
        <dbReference type="SAM" id="MobiDB-lite"/>
    </source>
</evidence>
<gene>
    <name evidence="2" type="primary">PLEST007449</name>
    <name evidence="2" type="ORF">PLESTB_000065700</name>
</gene>
<dbReference type="AlphaFoldDB" id="A0A9W6B9L7"/>
<evidence type="ECO:0000313" key="3">
    <source>
        <dbReference type="Proteomes" id="UP001165080"/>
    </source>
</evidence>
<protein>
    <recommendedName>
        <fullName evidence="4">RAP domain-containing protein</fullName>
    </recommendedName>
</protein>
<evidence type="ECO:0008006" key="4">
    <source>
        <dbReference type="Google" id="ProtNLM"/>
    </source>
</evidence>
<reference evidence="2 3" key="1">
    <citation type="journal article" date="2023" name="Commun. Biol.">
        <title>Reorganization of the ancestral sex-determining regions during the evolution of trioecy in Pleodorina starrii.</title>
        <authorList>
            <person name="Takahashi K."/>
            <person name="Suzuki S."/>
            <person name="Kawai-Toyooka H."/>
            <person name="Yamamoto K."/>
            <person name="Hamaji T."/>
            <person name="Ootsuki R."/>
            <person name="Yamaguchi H."/>
            <person name="Kawachi M."/>
            <person name="Higashiyama T."/>
            <person name="Nozaki H."/>
        </authorList>
    </citation>
    <scope>NUCLEOTIDE SEQUENCE [LARGE SCALE GENOMIC DNA]</scope>
    <source>
        <strain evidence="2 3">NIES-4479</strain>
    </source>
</reference>
<evidence type="ECO:0000313" key="2">
    <source>
        <dbReference type="EMBL" id="GLC48159.1"/>
    </source>
</evidence>
<feature type="region of interest" description="Disordered" evidence="1">
    <location>
        <begin position="66"/>
        <end position="130"/>
    </location>
</feature>
<dbReference type="EMBL" id="BRXU01000001">
    <property type="protein sequence ID" value="GLC48159.1"/>
    <property type="molecule type" value="Genomic_DNA"/>
</dbReference>
<dbReference type="OrthoDB" id="543889at2759"/>
<feature type="compositionally biased region" description="Basic residues" evidence="1">
    <location>
        <begin position="244"/>
        <end position="254"/>
    </location>
</feature>
<organism evidence="2 3">
    <name type="scientific">Pleodorina starrii</name>
    <dbReference type="NCBI Taxonomy" id="330485"/>
    <lineage>
        <taxon>Eukaryota</taxon>
        <taxon>Viridiplantae</taxon>
        <taxon>Chlorophyta</taxon>
        <taxon>core chlorophytes</taxon>
        <taxon>Chlorophyceae</taxon>
        <taxon>CS clade</taxon>
        <taxon>Chlamydomonadales</taxon>
        <taxon>Volvocaceae</taxon>
        <taxon>Pleodorina</taxon>
    </lineage>
</organism>